<evidence type="ECO:0000313" key="3">
    <source>
        <dbReference type="EMBL" id="RMX40751.1"/>
    </source>
</evidence>
<feature type="transmembrane region" description="Helical" evidence="2">
    <location>
        <begin position="42"/>
        <end position="60"/>
    </location>
</feature>
<reference evidence="3 4" key="1">
    <citation type="journal article" date="2018" name="Sci. Rep.">
        <title>Comparative analysis of the Pocillopora damicornis genome highlights role of immune system in coral evolution.</title>
        <authorList>
            <person name="Cunning R."/>
            <person name="Bay R.A."/>
            <person name="Gillette P."/>
            <person name="Baker A.C."/>
            <person name="Traylor-Knowles N."/>
        </authorList>
    </citation>
    <scope>NUCLEOTIDE SEQUENCE [LARGE SCALE GENOMIC DNA]</scope>
    <source>
        <strain evidence="3">RSMAS</strain>
        <tissue evidence="3">Whole animal</tissue>
    </source>
</reference>
<evidence type="ECO:0000256" key="1">
    <source>
        <dbReference type="SAM" id="MobiDB-lite"/>
    </source>
</evidence>
<name>A0A3M6THE9_POCDA</name>
<keyword evidence="2" id="KW-0472">Membrane</keyword>
<proteinExistence type="predicted"/>
<feature type="region of interest" description="Disordered" evidence="1">
    <location>
        <begin position="66"/>
        <end position="90"/>
    </location>
</feature>
<accession>A0A3M6THE9</accession>
<evidence type="ECO:0000256" key="2">
    <source>
        <dbReference type="SAM" id="Phobius"/>
    </source>
</evidence>
<keyword evidence="4" id="KW-1185">Reference proteome</keyword>
<keyword evidence="2" id="KW-1133">Transmembrane helix</keyword>
<protein>
    <submittedName>
        <fullName evidence="3">Uncharacterized protein</fullName>
    </submittedName>
</protein>
<keyword evidence="2" id="KW-0812">Transmembrane</keyword>
<dbReference type="Proteomes" id="UP000275408">
    <property type="component" value="Unassembled WGS sequence"/>
</dbReference>
<evidence type="ECO:0000313" key="4">
    <source>
        <dbReference type="Proteomes" id="UP000275408"/>
    </source>
</evidence>
<dbReference type="EMBL" id="RCHS01003581">
    <property type="protein sequence ID" value="RMX40751.1"/>
    <property type="molecule type" value="Genomic_DNA"/>
</dbReference>
<organism evidence="3 4">
    <name type="scientific">Pocillopora damicornis</name>
    <name type="common">Cauliflower coral</name>
    <name type="synonym">Millepora damicornis</name>
    <dbReference type="NCBI Taxonomy" id="46731"/>
    <lineage>
        <taxon>Eukaryota</taxon>
        <taxon>Metazoa</taxon>
        <taxon>Cnidaria</taxon>
        <taxon>Anthozoa</taxon>
        <taxon>Hexacorallia</taxon>
        <taxon>Scleractinia</taxon>
        <taxon>Astrocoeniina</taxon>
        <taxon>Pocilloporidae</taxon>
        <taxon>Pocillopora</taxon>
    </lineage>
</organism>
<sequence length="90" mass="10197">MTSSEQAPEEGPWEQLNNLSRNAFSESLMADQTGNYISSFKMTGGVLMFVFVIPFALIFIKRRKSSSQSNSASQEKFVPRKQQTLLLEQM</sequence>
<dbReference type="AlphaFoldDB" id="A0A3M6THE9"/>
<comment type="caution">
    <text evidence="3">The sequence shown here is derived from an EMBL/GenBank/DDBJ whole genome shotgun (WGS) entry which is preliminary data.</text>
</comment>
<feature type="compositionally biased region" description="Polar residues" evidence="1">
    <location>
        <begin position="81"/>
        <end position="90"/>
    </location>
</feature>
<gene>
    <name evidence="3" type="ORF">pdam_00015944</name>
</gene>